<comment type="similarity">
    <text evidence="2 9">Belongs to the RecF family.</text>
</comment>
<sequence>MWISKLTVHNCRIIHSAEINLEPSINIFYGQNASGKSSILEALSLLARGRSFRTPRIQEVIHNQAPEILVNARVEQGQLSTSYPIGISKSANETRIRIQHSDIKQQAELSTHLPLTLIHPNSVELLMGSPAGRRAFLDWIAFYRFADFHTHWKQYQRVLKQRNACLRDIKQRSSLPYWTEQLIRLQPLIQRFRQQALAALLQTLQISHELLQMPQLPQLQLSTGYPQDVDIFAVDNVLNFLDSRLDNELKQGVSLYGTHRADLKILLAGQPAHQVASRGQLKLLTVGLLLAQSHAISELSTKRGIIAIDDLAAELDEPNQQTLYKILCSTQQQLMITGTRPIATHLLGQQAALFQVHQGQVTRQV</sequence>
<accession>A0AA95H9K3</accession>
<dbReference type="AlphaFoldDB" id="A0AA95H9K3"/>
<dbReference type="PROSITE" id="PS00617">
    <property type="entry name" value="RECF_1"/>
    <property type="match status" value="1"/>
</dbReference>
<keyword evidence="6 9" id="KW-0547">Nucleotide-binding</keyword>
<evidence type="ECO:0000313" key="11">
    <source>
        <dbReference type="EMBL" id="WGZ90874.1"/>
    </source>
</evidence>
<reference evidence="11" key="2">
    <citation type="submission" date="2023-04" db="EMBL/GenBank/DDBJ databases">
        <authorList>
            <person name="Beletskiy A.V."/>
            <person name="Mardanov A.V."/>
            <person name="Ravin N.V."/>
        </authorList>
    </citation>
    <scope>NUCLEOTIDE SEQUENCE</scope>
    <source>
        <strain evidence="11">GKL-01</strain>
    </source>
</reference>
<dbReference type="SUPFAM" id="SSF52540">
    <property type="entry name" value="P-loop containing nucleoside triphosphate hydrolases"/>
    <property type="match status" value="1"/>
</dbReference>
<evidence type="ECO:0000256" key="9">
    <source>
        <dbReference type="HAMAP-Rule" id="MF_00365"/>
    </source>
</evidence>
<evidence type="ECO:0000256" key="3">
    <source>
        <dbReference type="ARBA" id="ARBA00020170"/>
    </source>
</evidence>
<evidence type="ECO:0000259" key="10">
    <source>
        <dbReference type="Pfam" id="PF02463"/>
    </source>
</evidence>
<keyword evidence="4 9" id="KW-0963">Cytoplasm</keyword>
<dbReference type="GO" id="GO:0005737">
    <property type="term" value="C:cytoplasm"/>
    <property type="evidence" value="ECO:0007669"/>
    <property type="project" value="UniProtKB-SubCell"/>
</dbReference>
<dbReference type="GO" id="GO:0009432">
    <property type="term" value="P:SOS response"/>
    <property type="evidence" value="ECO:0007669"/>
    <property type="project" value="UniProtKB-UniRule"/>
</dbReference>
<proteinExistence type="inferred from homology"/>
<dbReference type="GO" id="GO:0005524">
    <property type="term" value="F:ATP binding"/>
    <property type="evidence" value="ECO:0007669"/>
    <property type="project" value="UniProtKB-UniRule"/>
</dbReference>
<evidence type="ECO:0000256" key="1">
    <source>
        <dbReference type="ARBA" id="ARBA00004496"/>
    </source>
</evidence>
<keyword evidence="7 9" id="KW-0067">ATP-binding</keyword>
<reference evidence="11" key="1">
    <citation type="journal article" date="2023" name="Int. J. Mol. Sci.">
        <title>Metagenomics Revealed a New Genus 'Candidatus Thiocaldithrix dubininis' gen. nov., sp. nov. and a New Species 'Candidatus Thiothrix putei' sp. nov. in the Family Thiotrichaceae, Some Members of Which Have Traits of Both Na+- and H+-Motive Energetics.</title>
        <authorList>
            <person name="Ravin N.V."/>
            <person name="Muntyan M.S."/>
            <person name="Smolyakov D.D."/>
            <person name="Rudenko T.S."/>
            <person name="Beletsky A.V."/>
            <person name="Mardanov A.V."/>
            <person name="Grabovich M.Y."/>
        </authorList>
    </citation>
    <scope>NUCLEOTIDE SEQUENCE</scope>
    <source>
        <strain evidence="11">GKL-01</strain>
    </source>
</reference>
<comment type="function">
    <text evidence="9">The RecF protein is involved in DNA metabolism; it is required for DNA replication and normal SOS inducibility. RecF binds preferentially to single-stranded, linear DNA. It also seems to bind ATP.</text>
</comment>
<keyword evidence="9" id="KW-0742">SOS response</keyword>
<dbReference type="InterPro" id="IPR027417">
    <property type="entry name" value="P-loop_NTPase"/>
</dbReference>
<dbReference type="InterPro" id="IPR042174">
    <property type="entry name" value="RecF_2"/>
</dbReference>
<evidence type="ECO:0000256" key="5">
    <source>
        <dbReference type="ARBA" id="ARBA00022705"/>
    </source>
</evidence>
<dbReference type="GO" id="GO:0006302">
    <property type="term" value="P:double-strand break repair"/>
    <property type="evidence" value="ECO:0007669"/>
    <property type="project" value="TreeGrafter"/>
</dbReference>
<dbReference type="EMBL" id="CP124755">
    <property type="protein sequence ID" value="WGZ90874.1"/>
    <property type="molecule type" value="Genomic_DNA"/>
</dbReference>
<name>A0AA95H9K3_9GAMM</name>
<dbReference type="GO" id="GO:0006260">
    <property type="term" value="P:DNA replication"/>
    <property type="evidence" value="ECO:0007669"/>
    <property type="project" value="UniProtKB-UniRule"/>
</dbReference>
<evidence type="ECO:0000256" key="6">
    <source>
        <dbReference type="ARBA" id="ARBA00022741"/>
    </source>
</evidence>
<keyword evidence="5 9" id="KW-0235">DNA replication</keyword>
<dbReference type="InterPro" id="IPR003395">
    <property type="entry name" value="RecF/RecN/SMC_N"/>
</dbReference>
<dbReference type="Gene3D" id="3.40.50.300">
    <property type="entry name" value="P-loop containing nucleotide triphosphate hydrolases"/>
    <property type="match status" value="1"/>
</dbReference>
<organism evidence="11">
    <name type="scientific">Candidatus Thiocaldithrix dubininis</name>
    <dbReference type="NCBI Taxonomy" id="3080823"/>
    <lineage>
        <taxon>Bacteria</taxon>
        <taxon>Pseudomonadati</taxon>
        <taxon>Pseudomonadota</taxon>
        <taxon>Gammaproteobacteria</taxon>
        <taxon>Thiotrichales</taxon>
        <taxon>Thiotrichaceae</taxon>
        <taxon>Candidatus Thiocaldithrix</taxon>
    </lineage>
</organism>
<dbReference type="GO" id="GO:0003697">
    <property type="term" value="F:single-stranded DNA binding"/>
    <property type="evidence" value="ECO:0007669"/>
    <property type="project" value="UniProtKB-UniRule"/>
</dbReference>
<feature type="domain" description="RecF/RecN/SMC N-terminal" evidence="10">
    <location>
        <begin position="3"/>
        <end position="359"/>
    </location>
</feature>
<evidence type="ECO:0000256" key="4">
    <source>
        <dbReference type="ARBA" id="ARBA00022490"/>
    </source>
</evidence>
<dbReference type="Gene3D" id="1.20.1050.90">
    <property type="entry name" value="RecF/RecN/SMC, N-terminal domain"/>
    <property type="match status" value="1"/>
</dbReference>
<evidence type="ECO:0000256" key="7">
    <source>
        <dbReference type="ARBA" id="ARBA00022840"/>
    </source>
</evidence>
<evidence type="ECO:0000256" key="8">
    <source>
        <dbReference type="ARBA" id="ARBA00023125"/>
    </source>
</evidence>
<comment type="subcellular location">
    <subcellularLocation>
        <location evidence="1 9">Cytoplasm</location>
    </subcellularLocation>
</comment>
<dbReference type="InterPro" id="IPR001238">
    <property type="entry name" value="DNA-binding_RecF"/>
</dbReference>
<dbReference type="HAMAP" id="MF_00365">
    <property type="entry name" value="RecF"/>
    <property type="match status" value="1"/>
</dbReference>
<protein>
    <recommendedName>
        <fullName evidence="3 9">DNA replication and repair protein RecF</fullName>
    </recommendedName>
</protein>
<dbReference type="GO" id="GO:0000731">
    <property type="term" value="P:DNA synthesis involved in DNA repair"/>
    <property type="evidence" value="ECO:0007669"/>
    <property type="project" value="TreeGrafter"/>
</dbReference>
<keyword evidence="9" id="KW-0234">DNA repair</keyword>
<dbReference type="InterPro" id="IPR018078">
    <property type="entry name" value="DNA-binding_RecF_CS"/>
</dbReference>
<dbReference type="Proteomes" id="UP001300672">
    <property type="component" value="Chromosome"/>
</dbReference>
<dbReference type="Pfam" id="PF02463">
    <property type="entry name" value="SMC_N"/>
    <property type="match status" value="1"/>
</dbReference>
<keyword evidence="8 9" id="KW-0238">DNA-binding</keyword>
<dbReference type="KEGG" id="tdu:QJT80_00045"/>
<dbReference type="PANTHER" id="PTHR32182:SF0">
    <property type="entry name" value="DNA REPLICATION AND REPAIR PROTEIN RECF"/>
    <property type="match status" value="1"/>
</dbReference>
<feature type="binding site" evidence="9">
    <location>
        <begin position="30"/>
        <end position="37"/>
    </location>
    <ligand>
        <name>ATP</name>
        <dbReference type="ChEBI" id="CHEBI:30616"/>
    </ligand>
</feature>
<dbReference type="NCBIfam" id="TIGR00611">
    <property type="entry name" value="recf"/>
    <property type="match status" value="1"/>
</dbReference>
<dbReference type="PANTHER" id="PTHR32182">
    <property type="entry name" value="DNA REPLICATION AND REPAIR PROTEIN RECF"/>
    <property type="match status" value="1"/>
</dbReference>
<evidence type="ECO:0000256" key="2">
    <source>
        <dbReference type="ARBA" id="ARBA00008016"/>
    </source>
</evidence>
<keyword evidence="9" id="KW-0227">DNA damage</keyword>
<gene>
    <name evidence="9 11" type="primary">recF</name>
    <name evidence="11" type="ORF">QJT80_00045</name>
</gene>